<sequence length="119" mass="13117">MKVSFTIVLALLVMLAGSVSLTQQAHAHSPENLGSMMGDKEKFFEPVDKEVLGFALHTADGETVRLDNLRGRVVVLHFIYASCPDVCPLHAEKITEIQQMVNQTPMKAQVQFVTITPIP</sequence>
<evidence type="ECO:0000256" key="1">
    <source>
        <dbReference type="ARBA" id="ARBA00010996"/>
    </source>
</evidence>
<comment type="caution">
    <text evidence="3">The sequence shown here is derived from an EMBL/GenBank/DDBJ whole genome shotgun (WGS) entry which is preliminary data.</text>
</comment>
<reference evidence="4" key="1">
    <citation type="journal article" date="2019" name="Int. J. Syst. Evol. Microbiol.">
        <title>The Global Catalogue of Microorganisms (GCM) 10K type strain sequencing project: providing services to taxonomists for standard genome sequencing and annotation.</title>
        <authorList>
            <consortium name="The Broad Institute Genomics Platform"/>
            <consortium name="The Broad Institute Genome Sequencing Center for Infectious Disease"/>
            <person name="Wu L."/>
            <person name="Ma J."/>
        </authorList>
    </citation>
    <scope>NUCLEOTIDE SEQUENCE [LARGE SCALE GENOMIC DNA]</scope>
    <source>
        <strain evidence="4">CECT 8472</strain>
    </source>
</reference>
<keyword evidence="4" id="KW-1185">Reference proteome</keyword>
<dbReference type="PANTHER" id="PTHR12151">
    <property type="entry name" value="ELECTRON TRANSPORT PROTIN SCO1/SENC FAMILY MEMBER"/>
    <property type="match status" value="1"/>
</dbReference>
<accession>A0ABV8UHY0</accession>
<dbReference type="Gene3D" id="3.40.30.10">
    <property type="entry name" value="Glutaredoxin"/>
    <property type="match status" value="1"/>
</dbReference>
<comment type="similarity">
    <text evidence="1">Belongs to the SCO1/2 family.</text>
</comment>
<evidence type="ECO:0000313" key="4">
    <source>
        <dbReference type="Proteomes" id="UP001595799"/>
    </source>
</evidence>
<dbReference type="Proteomes" id="UP001595799">
    <property type="component" value="Unassembled WGS sequence"/>
</dbReference>
<feature type="signal peptide" evidence="2">
    <location>
        <begin position="1"/>
        <end position="27"/>
    </location>
</feature>
<dbReference type="RefSeq" id="WP_382421216.1">
    <property type="nucleotide sequence ID" value="NZ_JBHSCW010000003.1"/>
</dbReference>
<evidence type="ECO:0000313" key="3">
    <source>
        <dbReference type="EMBL" id="MFC4350871.1"/>
    </source>
</evidence>
<organism evidence="3 4">
    <name type="scientific">Fodinicurvata halophila</name>
    <dbReference type="NCBI Taxonomy" id="1419723"/>
    <lineage>
        <taxon>Bacteria</taxon>
        <taxon>Pseudomonadati</taxon>
        <taxon>Pseudomonadota</taxon>
        <taxon>Alphaproteobacteria</taxon>
        <taxon>Rhodospirillales</taxon>
        <taxon>Rhodovibrionaceae</taxon>
        <taxon>Fodinicurvata</taxon>
    </lineage>
</organism>
<evidence type="ECO:0000256" key="2">
    <source>
        <dbReference type="SAM" id="SignalP"/>
    </source>
</evidence>
<name>A0ABV8UHY0_9PROT</name>
<dbReference type="InterPro" id="IPR003782">
    <property type="entry name" value="SCO1/SenC"/>
</dbReference>
<dbReference type="InterPro" id="IPR036249">
    <property type="entry name" value="Thioredoxin-like_sf"/>
</dbReference>
<gene>
    <name evidence="3" type="ORF">ACFOW6_04865</name>
</gene>
<dbReference type="PANTHER" id="PTHR12151:SF25">
    <property type="entry name" value="LINALOOL DEHYDRATASE_ISOMERASE DOMAIN-CONTAINING PROTEIN"/>
    <property type="match status" value="1"/>
</dbReference>
<feature type="chain" id="PRO_5046595498" evidence="2">
    <location>
        <begin position="28"/>
        <end position="119"/>
    </location>
</feature>
<dbReference type="EMBL" id="JBHSCW010000003">
    <property type="protein sequence ID" value="MFC4350871.1"/>
    <property type="molecule type" value="Genomic_DNA"/>
</dbReference>
<protein>
    <submittedName>
        <fullName evidence="3">SCO family protein</fullName>
    </submittedName>
</protein>
<dbReference type="Pfam" id="PF02630">
    <property type="entry name" value="SCO1-SenC"/>
    <property type="match status" value="1"/>
</dbReference>
<dbReference type="SUPFAM" id="SSF52833">
    <property type="entry name" value="Thioredoxin-like"/>
    <property type="match status" value="1"/>
</dbReference>
<keyword evidence="2" id="KW-0732">Signal</keyword>
<proteinExistence type="inferred from homology"/>